<dbReference type="RefSeq" id="WP_160352288.1">
    <property type="nucleotide sequence ID" value="NZ_SDWJ01000001.1"/>
</dbReference>
<dbReference type="EMBL" id="SDWJ01000001">
    <property type="protein sequence ID" value="MVZ96289.1"/>
    <property type="molecule type" value="Genomic_DNA"/>
</dbReference>
<protein>
    <submittedName>
        <fullName evidence="2">Uncharacterized protein</fullName>
    </submittedName>
</protein>
<dbReference type="Proteomes" id="UP000471147">
    <property type="component" value="Unassembled WGS sequence"/>
</dbReference>
<evidence type="ECO:0000256" key="1">
    <source>
        <dbReference type="SAM" id="Phobius"/>
    </source>
</evidence>
<evidence type="ECO:0000313" key="2">
    <source>
        <dbReference type="EMBL" id="MVZ96289.1"/>
    </source>
</evidence>
<feature type="transmembrane region" description="Helical" evidence="1">
    <location>
        <begin position="6"/>
        <end position="29"/>
    </location>
</feature>
<feature type="transmembrane region" description="Helical" evidence="1">
    <location>
        <begin position="67"/>
        <end position="87"/>
    </location>
</feature>
<proteinExistence type="predicted"/>
<dbReference type="OrthoDB" id="7433521at2"/>
<sequence length="89" mass="9965">MEQLWSGLGIFLDFATIIASALAAWFWYLASIQTVHRVHASETFDYHDLNRIIVVINRNSMRSRRGALASAVAAALLAIDLGFYHLMAL</sequence>
<keyword evidence="1" id="KW-0812">Transmembrane</keyword>
<name>A0A6I4LTX0_9SPHN</name>
<keyword evidence="3" id="KW-1185">Reference proteome</keyword>
<dbReference type="AlphaFoldDB" id="A0A6I4LTX0"/>
<evidence type="ECO:0000313" key="3">
    <source>
        <dbReference type="Proteomes" id="UP000471147"/>
    </source>
</evidence>
<accession>A0A6I4LTX0</accession>
<organism evidence="2 3">
    <name type="scientific">Sphingorhabdus profundilacus</name>
    <dbReference type="NCBI Taxonomy" id="2509718"/>
    <lineage>
        <taxon>Bacteria</taxon>
        <taxon>Pseudomonadati</taxon>
        <taxon>Pseudomonadota</taxon>
        <taxon>Alphaproteobacteria</taxon>
        <taxon>Sphingomonadales</taxon>
        <taxon>Sphingomonadaceae</taxon>
        <taxon>Sphingorhabdus</taxon>
    </lineage>
</organism>
<keyword evidence="1" id="KW-0472">Membrane</keyword>
<comment type="caution">
    <text evidence="2">The sequence shown here is derived from an EMBL/GenBank/DDBJ whole genome shotgun (WGS) entry which is preliminary data.</text>
</comment>
<reference evidence="2 3" key="1">
    <citation type="submission" date="2019-01" db="EMBL/GenBank/DDBJ databases">
        <title>Sphingorhabdus lacus sp.nov., isolated from an oligotrophic freshwater lake.</title>
        <authorList>
            <person name="Park M."/>
        </authorList>
    </citation>
    <scope>NUCLEOTIDE SEQUENCE [LARGE SCALE GENOMIC DNA]</scope>
    <source>
        <strain evidence="2 3">IMCC26285</strain>
    </source>
</reference>
<gene>
    <name evidence="2" type="ORF">EUU23_01060</name>
</gene>
<keyword evidence="1" id="KW-1133">Transmembrane helix</keyword>